<organism evidence="4">
    <name type="scientific">freshwater metagenome</name>
    <dbReference type="NCBI Taxonomy" id="449393"/>
    <lineage>
        <taxon>unclassified sequences</taxon>
        <taxon>metagenomes</taxon>
        <taxon>ecological metagenomes</taxon>
    </lineage>
</organism>
<accession>A0A6J7GJY8</accession>
<dbReference type="InterPro" id="IPR011650">
    <property type="entry name" value="Peptidase_M20_dimer"/>
</dbReference>
<dbReference type="PANTHER" id="PTHR43808">
    <property type="entry name" value="ACETYLORNITHINE DEACETYLASE"/>
    <property type="match status" value="1"/>
</dbReference>
<feature type="domain" description="Peptidase M20 dimerisation" evidence="3">
    <location>
        <begin position="173"/>
        <end position="270"/>
    </location>
</feature>
<dbReference type="InterPro" id="IPR050072">
    <property type="entry name" value="Peptidase_M20A"/>
</dbReference>
<dbReference type="AlphaFoldDB" id="A0A6J7GJY8"/>
<dbReference type="Gene3D" id="3.40.630.10">
    <property type="entry name" value="Zn peptidases"/>
    <property type="match status" value="1"/>
</dbReference>
<dbReference type="GO" id="GO:0006526">
    <property type="term" value="P:L-arginine biosynthetic process"/>
    <property type="evidence" value="ECO:0007669"/>
    <property type="project" value="TreeGrafter"/>
</dbReference>
<dbReference type="NCBIfam" id="TIGR01900">
    <property type="entry name" value="dapE-gram_pos"/>
    <property type="match status" value="1"/>
</dbReference>
<sequence>MASMKLNLFSDVAQLTRQLVDIESVSGNEAEIADAIEQALKPLSHLSLTRDGNAIVAKTSLGRSQQVVIAGHIDTVPVADNLPSKLMSFEREQVIWGRGSVDMKAGVAVMLKLAAEITEPAFDVVWLFYDQEEIEASKNGLGRLVRNHPELIKGNFAILCEPTAATIEGGCNGTMRIEIELSGIKAHSARPWMGSNAIHKIAGVLNILNAYTPEEIEVDGMVFRESLNAVLVSGGIASNVIPDSATLTLNYRFAPSRSIEDATEYLQTMFPDTPFTVVDSAAGAKPGMNSPEAQAFVAAVNATVNPKYGWTDVARFSEMGIPAVNYGPGDPNKAHADDENVPASQIYACEVGLRNFLAPNL</sequence>
<dbReference type="GO" id="GO:0009014">
    <property type="term" value="F:succinyl-diaminopimelate desuccinylase activity"/>
    <property type="evidence" value="ECO:0007669"/>
    <property type="project" value="InterPro"/>
</dbReference>
<evidence type="ECO:0000256" key="2">
    <source>
        <dbReference type="ARBA" id="ARBA00022801"/>
    </source>
</evidence>
<dbReference type="Pfam" id="PF01546">
    <property type="entry name" value="Peptidase_M20"/>
    <property type="match status" value="1"/>
</dbReference>
<evidence type="ECO:0000313" key="4">
    <source>
        <dbReference type="EMBL" id="CAB4903699.1"/>
    </source>
</evidence>
<keyword evidence="1" id="KW-0479">Metal-binding</keyword>
<dbReference type="PANTHER" id="PTHR43808:SF31">
    <property type="entry name" value="N-ACETYL-L-CITRULLINE DEACETYLASE"/>
    <property type="match status" value="1"/>
</dbReference>
<reference evidence="4" key="1">
    <citation type="submission" date="2020-05" db="EMBL/GenBank/DDBJ databases">
        <authorList>
            <person name="Chiriac C."/>
            <person name="Salcher M."/>
            <person name="Ghai R."/>
            <person name="Kavagutti S V."/>
        </authorList>
    </citation>
    <scope>NUCLEOTIDE SEQUENCE</scope>
</reference>
<dbReference type="GO" id="GO:0009089">
    <property type="term" value="P:lysine biosynthetic process via diaminopimelate"/>
    <property type="evidence" value="ECO:0007669"/>
    <property type="project" value="InterPro"/>
</dbReference>
<dbReference type="GO" id="GO:0008777">
    <property type="term" value="F:acetylornithine deacetylase activity"/>
    <property type="evidence" value="ECO:0007669"/>
    <property type="project" value="TreeGrafter"/>
</dbReference>
<dbReference type="InterPro" id="IPR002933">
    <property type="entry name" value="Peptidase_M20"/>
</dbReference>
<dbReference type="SUPFAM" id="SSF53187">
    <property type="entry name" value="Zn-dependent exopeptidases"/>
    <property type="match status" value="1"/>
</dbReference>
<evidence type="ECO:0000259" key="3">
    <source>
        <dbReference type="Pfam" id="PF07687"/>
    </source>
</evidence>
<dbReference type="GO" id="GO:0046872">
    <property type="term" value="F:metal ion binding"/>
    <property type="evidence" value="ECO:0007669"/>
    <property type="project" value="UniProtKB-KW"/>
</dbReference>
<dbReference type="Pfam" id="PF07687">
    <property type="entry name" value="M20_dimer"/>
    <property type="match status" value="1"/>
</dbReference>
<dbReference type="SUPFAM" id="SSF55031">
    <property type="entry name" value="Bacterial exopeptidase dimerisation domain"/>
    <property type="match status" value="1"/>
</dbReference>
<evidence type="ECO:0000256" key="1">
    <source>
        <dbReference type="ARBA" id="ARBA00022723"/>
    </source>
</evidence>
<protein>
    <submittedName>
        <fullName evidence="4">Unannotated protein</fullName>
    </submittedName>
</protein>
<proteinExistence type="predicted"/>
<dbReference type="EMBL" id="CAFBML010000062">
    <property type="protein sequence ID" value="CAB4903699.1"/>
    <property type="molecule type" value="Genomic_DNA"/>
</dbReference>
<gene>
    <name evidence="4" type="ORF">UFOPK3592_00591</name>
</gene>
<dbReference type="InterPro" id="IPR036264">
    <property type="entry name" value="Bact_exopeptidase_dim_dom"/>
</dbReference>
<dbReference type="InterPro" id="IPR010174">
    <property type="entry name" value="Succinyl-DAP_deSuclase_DapE"/>
</dbReference>
<dbReference type="Gene3D" id="3.30.70.360">
    <property type="match status" value="1"/>
</dbReference>
<name>A0A6J7GJY8_9ZZZZ</name>
<keyword evidence="2" id="KW-0378">Hydrolase</keyword>